<feature type="non-terminal residue" evidence="1">
    <location>
        <position position="1"/>
    </location>
</feature>
<comment type="caution">
    <text evidence="1">The sequence shown here is derived from an EMBL/GenBank/DDBJ whole genome shotgun (WGS) entry which is preliminary data.</text>
</comment>
<protein>
    <submittedName>
        <fullName evidence="1">F13A factor</fullName>
    </submittedName>
</protein>
<name>A0A852JXS7_SPIPA</name>
<dbReference type="Gene3D" id="2.60.40.10">
    <property type="entry name" value="Immunoglobulins"/>
    <property type="match status" value="1"/>
</dbReference>
<dbReference type="EMBL" id="WBNQ01065243">
    <property type="protein sequence ID" value="NXX69790.1"/>
    <property type="molecule type" value="Genomic_DNA"/>
</dbReference>
<evidence type="ECO:0000313" key="1">
    <source>
        <dbReference type="EMBL" id="NXX69790.1"/>
    </source>
</evidence>
<proteinExistence type="predicted"/>
<dbReference type="InterPro" id="IPR036238">
    <property type="entry name" value="Transglutaminase_C_sf"/>
</dbReference>
<feature type="non-terminal residue" evidence="1">
    <location>
        <position position="56"/>
    </location>
</feature>
<dbReference type="AlphaFoldDB" id="A0A852JXS7"/>
<accession>A0A852JXS7</accession>
<reference evidence="1" key="1">
    <citation type="submission" date="2020-02" db="EMBL/GenBank/DDBJ databases">
        <title>Bird 10,000 Genomes (B10K) Project - Family phase.</title>
        <authorList>
            <person name="Zhang G."/>
        </authorList>
    </citation>
    <scope>NUCLEOTIDE SEQUENCE</scope>
    <source>
        <strain evidence="1">B10K-DU-023-52</strain>
        <tissue evidence="1">Mixed tissue sample</tissue>
    </source>
</reference>
<dbReference type="InterPro" id="IPR013783">
    <property type="entry name" value="Ig-like_fold"/>
</dbReference>
<organism evidence="1 2">
    <name type="scientific">Spizella passerina</name>
    <name type="common">Chipping sparrow</name>
    <dbReference type="NCBI Taxonomy" id="40210"/>
    <lineage>
        <taxon>Eukaryota</taxon>
        <taxon>Metazoa</taxon>
        <taxon>Chordata</taxon>
        <taxon>Craniata</taxon>
        <taxon>Vertebrata</taxon>
        <taxon>Euteleostomi</taxon>
        <taxon>Archelosauria</taxon>
        <taxon>Archosauria</taxon>
        <taxon>Dinosauria</taxon>
        <taxon>Saurischia</taxon>
        <taxon>Theropoda</taxon>
        <taxon>Coelurosauria</taxon>
        <taxon>Aves</taxon>
        <taxon>Neognathae</taxon>
        <taxon>Neoaves</taxon>
        <taxon>Telluraves</taxon>
        <taxon>Australaves</taxon>
        <taxon>Passeriformes</taxon>
        <taxon>Passerellidae</taxon>
        <taxon>Spizella</taxon>
    </lineage>
</organism>
<dbReference type="Proteomes" id="UP000618746">
    <property type="component" value="Unassembled WGS sequence"/>
</dbReference>
<dbReference type="SUPFAM" id="SSF49309">
    <property type="entry name" value="Transglutaminase, two C-terminal domains"/>
    <property type="match status" value="1"/>
</dbReference>
<sequence>LVHCPFLVLQTKGELVAGKEMSVIVEFTNPLKQTLENVTLRLEGPGMLRTIKKQFG</sequence>
<dbReference type="OrthoDB" id="437511at2759"/>
<dbReference type="GO" id="GO:0003810">
    <property type="term" value="F:protein-glutamine gamma-glutamyltransferase activity"/>
    <property type="evidence" value="ECO:0007669"/>
    <property type="project" value="InterPro"/>
</dbReference>
<keyword evidence="2" id="KW-1185">Reference proteome</keyword>
<gene>
    <name evidence="1" type="primary">F13a1</name>
    <name evidence="1" type="ORF">SPIPAS_R10010</name>
</gene>
<evidence type="ECO:0000313" key="2">
    <source>
        <dbReference type="Proteomes" id="UP000618746"/>
    </source>
</evidence>